<sequence length="821" mass="86893">MLPVTADADVSPLDLPPLPAGPHVLVHTFPARAFEEAFPLGNGSLGAMVLGDARHLTLALNDDTAWSGSPASQDEPGLPTPDEAAAVLARTRALVDAGDLVAATDALRALQHRHSQAYLPFADLVVEVLGAPESLTPGPAVRRTLDLRTATHLTAEGPADDPAVAHRTWVSAPHRVLVHEVATRAPQDVRLSVSSPLRVLGATDGADGLVLHLQLPADVAPTHDDVPDPVRYDDRPGASLRGALVARLQHDGTARRDDDGRLVVAGATRLVVVLATATTSAGPLQTPRGDARDAAATARDRVDAALAAGVPAVRRAQLHDHDALYGRAELTLDDAVTGGDTAERLLAVNGPDGADPAQDPTLLATLFHLGRYLLICSSRPGTLPATLQGIWNRELQPPWSSNYTTNINVQMAYWPAGPTNLAETEEPLLDLVRAMAVTGARTARRLYGAGGWAAHHNSDAWAYTLPTGHGRHDPKWAAWPLAGLWLVRHVADHASFAPDDALLDDMADVLRGAAAFALDLLVRDADGLWGTNPSTSPENDLRTADGRVASVAASSAVDLDLVRGHLQLVLREADRRGTSDDDPVVRRARAVLPALRRPAAGRSGALAEWAGDHEQVDPHHRHLSPLVDLFPGSPTELPAPAWLAAAERFLDERGDEATGWSLAWKLALRARLRQPAAVDRLLRLVLRDMTTDRGGTSGGLYPDLLAAHPPFQLDGNLGVTAALAEALLQSHRGEVELLPAVPAALRAGAVRGLVARPGVEVRVSWDRDDEGRARVRGAALRAQHARAAGEHRVVVGRRAAVVVLPLGVEVEVDALRGASAG</sequence>
<dbReference type="Pfam" id="PF21307">
    <property type="entry name" value="Glyco_hydro_95_C"/>
    <property type="match status" value="1"/>
</dbReference>
<keyword evidence="5" id="KW-1185">Reference proteome</keyword>
<dbReference type="PIRSF" id="PIRSF007663">
    <property type="entry name" value="UCP007663"/>
    <property type="match status" value="1"/>
</dbReference>
<dbReference type="InterPro" id="IPR027414">
    <property type="entry name" value="GH95_N_dom"/>
</dbReference>
<reference evidence="4 5" key="1">
    <citation type="submission" date="2016-10" db="EMBL/GenBank/DDBJ databases">
        <authorList>
            <person name="de Groot N.N."/>
        </authorList>
    </citation>
    <scope>NUCLEOTIDE SEQUENCE [LARGE SCALE GENOMIC DNA]</scope>
    <source>
        <strain evidence="4 5">CGMCC 4.6945</strain>
    </source>
</reference>
<dbReference type="SUPFAM" id="SSF48208">
    <property type="entry name" value="Six-hairpin glycosidases"/>
    <property type="match status" value="1"/>
</dbReference>
<organism evidence="4 5">
    <name type="scientific">Cellulomonas marina</name>
    <dbReference type="NCBI Taxonomy" id="988821"/>
    <lineage>
        <taxon>Bacteria</taxon>
        <taxon>Bacillati</taxon>
        <taxon>Actinomycetota</taxon>
        <taxon>Actinomycetes</taxon>
        <taxon>Micrococcales</taxon>
        <taxon>Cellulomonadaceae</taxon>
        <taxon>Cellulomonas</taxon>
    </lineage>
</organism>
<dbReference type="GO" id="GO:0004560">
    <property type="term" value="F:alpha-L-fucosidase activity"/>
    <property type="evidence" value="ECO:0007669"/>
    <property type="project" value="InterPro"/>
</dbReference>
<dbReference type="Pfam" id="PF22124">
    <property type="entry name" value="Glyco_hydro_95_cat"/>
    <property type="match status" value="1"/>
</dbReference>
<dbReference type="Gene3D" id="1.50.10.10">
    <property type="match status" value="1"/>
</dbReference>
<dbReference type="InterPro" id="IPR012341">
    <property type="entry name" value="6hp_glycosidase-like_sf"/>
</dbReference>
<dbReference type="InterPro" id="IPR049053">
    <property type="entry name" value="AFCA-like_C"/>
</dbReference>
<dbReference type="AlphaFoldDB" id="A0A1I0YZ14"/>
<dbReference type="OrthoDB" id="9802600at2"/>
<dbReference type="InterPro" id="IPR054363">
    <property type="entry name" value="GH95_cat"/>
</dbReference>
<evidence type="ECO:0000259" key="1">
    <source>
        <dbReference type="Pfam" id="PF14498"/>
    </source>
</evidence>
<gene>
    <name evidence="4" type="ORF">SAMN05421867_10968</name>
</gene>
<dbReference type="STRING" id="988821.SAMN05421867_10968"/>
<dbReference type="PANTHER" id="PTHR31084">
    <property type="entry name" value="ALPHA-L-FUCOSIDASE 2"/>
    <property type="match status" value="1"/>
</dbReference>
<proteinExistence type="predicted"/>
<accession>A0A1I0YZ14</accession>
<feature type="domain" description="Glycosyl hydrolase family 95 N-terminal" evidence="1">
    <location>
        <begin position="28"/>
        <end position="279"/>
    </location>
</feature>
<dbReference type="InterPro" id="IPR008928">
    <property type="entry name" value="6-hairpin_glycosidase_sf"/>
</dbReference>
<feature type="domain" description="Alpha fucosidase A-like C-terminal" evidence="2">
    <location>
        <begin position="729"/>
        <end position="786"/>
    </location>
</feature>
<protein>
    <submittedName>
        <fullName evidence="4">Alpha-L-fucosidase 2</fullName>
    </submittedName>
</protein>
<dbReference type="GO" id="GO:0005975">
    <property type="term" value="P:carbohydrate metabolic process"/>
    <property type="evidence" value="ECO:0007669"/>
    <property type="project" value="InterPro"/>
</dbReference>
<dbReference type="PANTHER" id="PTHR31084:SF0">
    <property type="entry name" value="ALPHA-L-FUCOSIDASE 2"/>
    <property type="match status" value="1"/>
</dbReference>
<feature type="domain" description="Glycosyl hydrolase family 95 catalytic" evidence="3">
    <location>
        <begin position="312"/>
        <end position="727"/>
    </location>
</feature>
<name>A0A1I0YZ14_9CELL</name>
<evidence type="ECO:0000259" key="3">
    <source>
        <dbReference type="Pfam" id="PF22124"/>
    </source>
</evidence>
<evidence type="ECO:0000259" key="2">
    <source>
        <dbReference type="Pfam" id="PF21307"/>
    </source>
</evidence>
<dbReference type="Proteomes" id="UP000199012">
    <property type="component" value="Unassembled WGS sequence"/>
</dbReference>
<dbReference type="EMBL" id="FOKA01000009">
    <property type="protein sequence ID" value="SFB18679.1"/>
    <property type="molecule type" value="Genomic_DNA"/>
</dbReference>
<dbReference type="Pfam" id="PF14498">
    <property type="entry name" value="Glyco_hyd_65N_2"/>
    <property type="match status" value="1"/>
</dbReference>
<dbReference type="InterPro" id="IPR016518">
    <property type="entry name" value="Alpha-L-fucosidase"/>
</dbReference>
<evidence type="ECO:0000313" key="5">
    <source>
        <dbReference type="Proteomes" id="UP000199012"/>
    </source>
</evidence>
<evidence type="ECO:0000313" key="4">
    <source>
        <dbReference type="EMBL" id="SFB18679.1"/>
    </source>
</evidence>